<evidence type="ECO:0000313" key="5">
    <source>
        <dbReference type="EMBL" id="CAL1161286.1"/>
    </source>
</evidence>
<sequence length="559" mass="62921">MAPRRTGRCKYVIGLTAALLFRQQCHEAFAGLRVASSPSRVTRSALEEGELPTGDELLEAAERVREQEVISEVLPKLPDWADFLVGKFLLLMPVAKCSVQNHAGPVAGAVCVKYDAEIKKMCKQAITGSKDSKDKETRILDAFKAWDKDKNGVITKDELSVVLTSLGCSTKPEDLEVMLKEADLDSDGKINYEEMVQWLCRAPHLEQYFLLSLDIFKRNFKDVDAEVLSVQREMQKMQKEFDAGPPDDETAAMKKCFDIMQQLLKQMEAVQRSTQKRIDDELTPVIKRSFKYHDKDGSGTLSYDEGIIFFSNFISLWEPFGELMSELNCAQVAMMDRIDSEAEDENLDHTKDLAQKKVKLVTPDKLHKAFKKKYAVLKGEHASQMDAHHKAAFELLGPGGKVTEAAVLEALLHGHEKNSEFLDAMGLGVQDVMKAAEPTCIMLRDSLENIREALNEVNQSASEMASMKLDVPVMPVGESDGPDDCQIVIGSWGAFTYWSYKESARQKEEDEKRKLKKALKLDPNWSKQAVAQREEKKRKKRKVTAFQEALKLEEEATAD</sequence>
<keyword evidence="2" id="KW-0106">Calcium</keyword>
<name>A0A9P1DCS5_9DINO</name>
<dbReference type="Proteomes" id="UP001152797">
    <property type="component" value="Unassembled WGS sequence"/>
</dbReference>
<feature type="non-terminal residue" evidence="4">
    <location>
        <position position="1"/>
    </location>
</feature>
<dbReference type="SMART" id="SM00054">
    <property type="entry name" value="EFh"/>
    <property type="match status" value="3"/>
</dbReference>
<keyword evidence="1" id="KW-0677">Repeat</keyword>
<accession>A0A9P1DCS5</accession>
<dbReference type="InterPro" id="IPR011992">
    <property type="entry name" value="EF-hand-dom_pair"/>
</dbReference>
<evidence type="ECO:0000256" key="2">
    <source>
        <dbReference type="ARBA" id="ARBA00022837"/>
    </source>
</evidence>
<dbReference type="SUPFAM" id="SSF47473">
    <property type="entry name" value="EF-hand"/>
    <property type="match status" value="1"/>
</dbReference>
<dbReference type="PROSITE" id="PS00018">
    <property type="entry name" value="EF_HAND_1"/>
    <property type="match status" value="2"/>
</dbReference>
<dbReference type="FunFam" id="1.10.238.10:FF:000001">
    <property type="entry name" value="Calmodulin 1"/>
    <property type="match status" value="1"/>
</dbReference>
<organism evidence="4">
    <name type="scientific">Cladocopium goreaui</name>
    <dbReference type="NCBI Taxonomy" id="2562237"/>
    <lineage>
        <taxon>Eukaryota</taxon>
        <taxon>Sar</taxon>
        <taxon>Alveolata</taxon>
        <taxon>Dinophyceae</taxon>
        <taxon>Suessiales</taxon>
        <taxon>Symbiodiniaceae</taxon>
        <taxon>Cladocopium</taxon>
    </lineage>
</organism>
<feature type="domain" description="EF-hand" evidence="3">
    <location>
        <begin position="281"/>
        <end position="316"/>
    </location>
</feature>
<dbReference type="EMBL" id="CAMXCT010004150">
    <property type="protein sequence ID" value="CAI4007911.1"/>
    <property type="molecule type" value="Genomic_DNA"/>
</dbReference>
<dbReference type="CDD" id="cd00051">
    <property type="entry name" value="EFh"/>
    <property type="match status" value="1"/>
</dbReference>
<protein>
    <submittedName>
        <fullName evidence="6">Calmodulin (CaM)</fullName>
    </submittedName>
</protein>
<dbReference type="Gene3D" id="1.10.238.10">
    <property type="entry name" value="EF-hand"/>
    <property type="match status" value="2"/>
</dbReference>
<dbReference type="PROSITE" id="PS50222">
    <property type="entry name" value="EF_HAND_2"/>
    <property type="match status" value="3"/>
</dbReference>
<feature type="domain" description="EF-hand" evidence="3">
    <location>
        <begin position="134"/>
        <end position="169"/>
    </location>
</feature>
<dbReference type="OrthoDB" id="448412at2759"/>
<dbReference type="Pfam" id="PF13499">
    <property type="entry name" value="EF-hand_7"/>
    <property type="match status" value="1"/>
</dbReference>
<dbReference type="PANTHER" id="PTHR23050">
    <property type="entry name" value="CALCIUM BINDING PROTEIN"/>
    <property type="match status" value="1"/>
</dbReference>
<dbReference type="InterPro" id="IPR002048">
    <property type="entry name" value="EF_hand_dom"/>
</dbReference>
<evidence type="ECO:0000256" key="1">
    <source>
        <dbReference type="ARBA" id="ARBA00022737"/>
    </source>
</evidence>
<evidence type="ECO:0000313" key="6">
    <source>
        <dbReference type="EMBL" id="CAL4795223.1"/>
    </source>
</evidence>
<reference evidence="4" key="1">
    <citation type="submission" date="2022-10" db="EMBL/GenBank/DDBJ databases">
        <authorList>
            <person name="Chen Y."/>
            <person name="Dougan E. K."/>
            <person name="Chan C."/>
            <person name="Rhodes N."/>
            <person name="Thang M."/>
        </authorList>
    </citation>
    <scope>NUCLEOTIDE SEQUENCE</scope>
</reference>
<keyword evidence="7" id="KW-1185">Reference proteome</keyword>
<dbReference type="EMBL" id="CAMXCT020004150">
    <property type="protein sequence ID" value="CAL1161286.1"/>
    <property type="molecule type" value="Genomic_DNA"/>
</dbReference>
<evidence type="ECO:0000313" key="7">
    <source>
        <dbReference type="Proteomes" id="UP001152797"/>
    </source>
</evidence>
<dbReference type="InterPro" id="IPR050145">
    <property type="entry name" value="Centrin_CML-like"/>
</dbReference>
<dbReference type="InterPro" id="IPR018247">
    <property type="entry name" value="EF_Hand_1_Ca_BS"/>
</dbReference>
<dbReference type="EMBL" id="CAMXCT030004150">
    <property type="protein sequence ID" value="CAL4795223.1"/>
    <property type="molecule type" value="Genomic_DNA"/>
</dbReference>
<evidence type="ECO:0000259" key="3">
    <source>
        <dbReference type="PROSITE" id="PS50222"/>
    </source>
</evidence>
<feature type="domain" description="EF-hand" evidence="3">
    <location>
        <begin position="170"/>
        <end position="205"/>
    </location>
</feature>
<proteinExistence type="predicted"/>
<gene>
    <name evidence="4" type="ORF">C1SCF055_LOCUS33408</name>
</gene>
<comment type="caution">
    <text evidence="4">The sequence shown here is derived from an EMBL/GenBank/DDBJ whole genome shotgun (WGS) entry which is preliminary data.</text>
</comment>
<reference evidence="5" key="2">
    <citation type="submission" date="2024-04" db="EMBL/GenBank/DDBJ databases">
        <authorList>
            <person name="Chen Y."/>
            <person name="Shah S."/>
            <person name="Dougan E. K."/>
            <person name="Thang M."/>
            <person name="Chan C."/>
        </authorList>
    </citation>
    <scope>NUCLEOTIDE SEQUENCE [LARGE SCALE GENOMIC DNA]</scope>
</reference>
<evidence type="ECO:0000313" key="4">
    <source>
        <dbReference type="EMBL" id="CAI4007911.1"/>
    </source>
</evidence>
<dbReference type="AlphaFoldDB" id="A0A9P1DCS5"/>
<dbReference type="GO" id="GO:0005509">
    <property type="term" value="F:calcium ion binding"/>
    <property type="evidence" value="ECO:0007669"/>
    <property type="project" value="InterPro"/>
</dbReference>